<sequence>MVLRKPSIAIIISFGKPSKDIFEWIDKHAILEVLIKLCPQSTILFPLFILPSANFEGLSCLSIGPICFSLSKGEYSSIVMERRRPLKNAK</sequence>
<accession>A0A0K2TQH9</accession>
<dbReference type="EMBL" id="HACA01010285">
    <property type="protein sequence ID" value="CDW27646.1"/>
    <property type="molecule type" value="Transcribed_RNA"/>
</dbReference>
<name>A0A0K2TQH9_LEPSM</name>
<dbReference type="AlphaFoldDB" id="A0A0K2TQH9"/>
<protein>
    <submittedName>
        <fullName evidence="1">Uncharacterized protein</fullName>
    </submittedName>
</protein>
<proteinExistence type="predicted"/>
<evidence type="ECO:0000313" key="1">
    <source>
        <dbReference type="EMBL" id="CDW27646.1"/>
    </source>
</evidence>
<reference evidence="1" key="1">
    <citation type="submission" date="2014-05" db="EMBL/GenBank/DDBJ databases">
        <authorList>
            <person name="Chronopoulou M."/>
        </authorList>
    </citation>
    <scope>NUCLEOTIDE SEQUENCE</scope>
    <source>
        <tissue evidence="1">Whole organism</tissue>
    </source>
</reference>
<organism evidence="1">
    <name type="scientific">Lepeophtheirus salmonis</name>
    <name type="common">Salmon louse</name>
    <name type="synonym">Caligus salmonis</name>
    <dbReference type="NCBI Taxonomy" id="72036"/>
    <lineage>
        <taxon>Eukaryota</taxon>
        <taxon>Metazoa</taxon>
        <taxon>Ecdysozoa</taxon>
        <taxon>Arthropoda</taxon>
        <taxon>Crustacea</taxon>
        <taxon>Multicrustacea</taxon>
        <taxon>Hexanauplia</taxon>
        <taxon>Copepoda</taxon>
        <taxon>Siphonostomatoida</taxon>
        <taxon>Caligidae</taxon>
        <taxon>Lepeophtheirus</taxon>
    </lineage>
</organism>